<dbReference type="Gramene" id="AUR62043097-RA">
    <property type="protein sequence ID" value="AUR62043097-RA:cds"/>
    <property type="gene ID" value="AUR62043097"/>
</dbReference>
<evidence type="ECO:0000313" key="2">
    <source>
        <dbReference type="EnsemblPlants" id="AUR62043097-RA:cds"/>
    </source>
</evidence>
<keyword evidence="3" id="KW-1185">Reference proteome</keyword>
<dbReference type="Proteomes" id="UP000596660">
    <property type="component" value="Unplaced"/>
</dbReference>
<name>A0A803NAQ7_CHEQI</name>
<reference evidence="2" key="2">
    <citation type="submission" date="2021-03" db="UniProtKB">
        <authorList>
            <consortium name="EnsemblPlants"/>
        </authorList>
    </citation>
    <scope>IDENTIFICATION</scope>
</reference>
<protein>
    <submittedName>
        <fullName evidence="2">Uncharacterized protein</fullName>
    </submittedName>
</protein>
<reference evidence="2" key="1">
    <citation type="journal article" date="2017" name="Nature">
        <title>The genome of Chenopodium quinoa.</title>
        <authorList>
            <person name="Jarvis D.E."/>
            <person name="Ho Y.S."/>
            <person name="Lightfoot D.J."/>
            <person name="Schmoeckel S.M."/>
            <person name="Li B."/>
            <person name="Borm T.J.A."/>
            <person name="Ohyanagi H."/>
            <person name="Mineta K."/>
            <person name="Michell C.T."/>
            <person name="Saber N."/>
            <person name="Kharbatia N.M."/>
            <person name="Rupper R.R."/>
            <person name="Sharp A.R."/>
            <person name="Dally N."/>
            <person name="Boughton B.A."/>
            <person name="Woo Y.H."/>
            <person name="Gao G."/>
            <person name="Schijlen E.G.W.M."/>
            <person name="Guo X."/>
            <person name="Momin A.A."/>
            <person name="Negrao S."/>
            <person name="Al-Babili S."/>
            <person name="Gehring C."/>
            <person name="Roessner U."/>
            <person name="Jung C."/>
            <person name="Murphy K."/>
            <person name="Arold S.T."/>
            <person name="Gojobori T."/>
            <person name="van der Linden C.G."/>
            <person name="van Loo E.N."/>
            <person name="Jellen E.N."/>
            <person name="Maughan P.J."/>
            <person name="Tester M."/>
        </authorList>
    </citation>
    <scope>NUCLEOTIDE SEQUENCE [LARGE SCALE GENOMIC DNA]</scope>
    <source>
        <strain evidence="2">cv. PI 614886</strain>
    </source>
</reference>
<feature type="compositionally biased region" description="Basic and acidic residues" evidence="1">
    <location>
        <begin position="98"/>
        <end position="117"/>
    </location>
</feature>
<organism evidence="2 3">
    <name type="scientific">Chenopodium quinoa</name>
    <name type="common">Quinoa</name>
    <dbReference type="NCBI Taxonomy" id="63459"/>
    <lineage>
        <taxon>Eukaryota</taxon>
        <taxon>Viridiplantae</taxon>
        <taxon>Streptophyta</taxon>
        <taxon>Embryophyta</taxon>
        <taxon>Tracheophyta</taxon>
        <taxon>Spermatophyta</taxon>
        <taxon>Magnoliopsida</taxon>
        <taxon>eudicotyledons</taxon>
        <taxon>Gunneridae</taxon>
        <taxon>Pentapetalae</taxon>
        <taxon>Caryophyllales</taxon>
        <taxon>Chenopodiaceae</taxon>
        <taxon>Chenopodioideae</taxon>
        <taxon>Atripliceae</taxon>
        <taxon>Chenopodium</taxon>
    </lineage>
</organism>
<dbReference type="AlphaFoldDB" id="A0A803NAQ7"/>
<accession>A0A803NAQ7</accession>
<evidence type="ECO:0000256" key="1">
    <source>
        <dbReference type="SAM" id="MobiDB-lite"/>
    </source>
</evidence>
<evidence type="ECO:0000313" key="3">
    <source>
        <dbReference type="Proteomes" id="UP000596660"/>
    </source>
</evidence>
<sequence length="117" mass="13428">MGHFAAVWDYRPAHELTFDWNGNPYLFSEILKLWDRMVAVGSKAFPLRRTKNHIVVETCRLFGEEVGIVRQGRSRSMQRKADGKQGNSDGSYQFKGSHGTESDGAFNKDKKYQKNQD</sequence>
<feature type="region of interest" description="Disordered" evidence="1">
    <location>
        <begin position="72"/>
        <end position="117"/>
    </location>
</feature>
<dbReference type="EnsemblPlants" id="AUR62043097-RA">
    <property type="protein sequence ID" value="AUR62043097-RA:cds"/>
    <property type="gene ID" value="AUR62043097"/>
</dbReference>
<proteinExistence type="predicted"/>